<keyword evidence="2" id="KW-1185">Reference proteome</keyword>
<evidence type="ECO:0000313" key="2">
    <source>
        <dbReference type="Proteomes" id="UP000270094"/>
    </source>
</evidence>
<name>A0A3P7LX14_STRVU</name>
<gene>
    <name evidence="1" type="ORF">SVUK_LOCUS18690</name>
</gene>
<protein>
    <submittedName>
        <fullName evidence="1">Uncharacterized protein</fullName>
    </submittedName>
</protein>
<sequence length="80" mass="8753">MSVRQIQLLQRAVIEPSLHEHECAITQLPHVRLPGLCFLQVDYVVLDAPSSFEKCVKIGVGGDCPGVVGAEHETIFIASR</sequence>
<evidence type="ECO:0000313" key="1">
    <source>
        <dbReference type="EMBL" id="VDM83692.1"/>
    </source>
</evidence>
<dbReference type="Proteomes" id="UP000270094">
    <property type="component" value="Unassembled WGS sequence"/>
</dbReference>
<proteinExistence type="predicted"/>
<dbReference type="EMBL" id="UYYB01124676">
    <property type="protein sequence ID" value="VDM83692.1"/>
    <property type="molecule type" value="Genomic_DNA"/>
</dbReference>
<accession>A0A3P7LX14</accession>
<dbReference type="AlphaFoldDB" id="A0A3P7LX14"/>
<organism evidence="1 2">
    <name type="scientific">Strongylus vulgaris</name>
    <name type="common">Blood worm</name>
    <dbReference type="NCBI Taxonomy" id="40348"/>
    <lineage>
        <taxon>Eukaryota</taxon>
        <taxon>Metazoa</taxon>
        <taxon>Ecdysozoa</taxon>
        <taxon>Nematoda</taxon>
        <taxon>Chromadorea</taxon>
        <taxon>Rhabditida</taxon>
        <taxon>Rhabditina</taxon>
        <taxon>Rhabditomorpha</taxon>
        <taxon>Strongyloidea</taxon>
        <taxon>Strongylidae</taxon>
        <taxon>Strongylus</taxon>
    </lineage>
</organism>
<reference evidence="1 2" key="1">
    <citation type="submission" date="2018-11" db="EMBL/GenBank/DDBJ databases">
        <authorList>
            <consortium name="Pathogen Informatics"/>
        </authorList>
    </citation>
    <scope>NUCLEOTIDE SEQUENCE [LARGE SCALE GENOMIC DNA]</scope>
</reference>